<accession>A0ABW7CE97</accession>
<dbReference type="EMBL" id="JAZAQF010000091">
    <property type="protein sequence ID" value="MFG3819446.1"/>
    <property type="molecule type" value="Genomic_DNA"/>
</dbReference>
<evidence type="ECO:0000313" key="2">
    <source>
        <dbReference type="Proteomes" id="UP001604335"/>
    </source>
</evidence>
<dbReference type="Proteomes" id="UP001604335">
    <property type="component" value="Unassembled WGS sequence"/>
</dbReference>
<comment type="caution">
    <text evidence="1">The sequence shown here is derived from an EMBL/GenBank/DDBJ whole genome shotgun (WGS) entry which is preliminary data.</text>
</comment>
<organism evidence="1 2">
    <name type="scientific">Limnothrix redekei LRLZ20PSL1</name>
    <dbReference type="NCBI Taxonomy" id="3112953"/>
    <lineage>
        <taxon>Bacteria</taxon>
        <taxon>Bacillati</taxon>
        <taxon>Cyanobacteriota</taxon>
        <taxon>Cyanophyceae</taxon>
        <taxon>Pseudanabaenales</taxon>
        <taxon>Pseudanabaenaceae</taxon>
        <taxon>Limnothrix</taxon>
    </lineage>
</organism>
<proteinExistence type="predicted"/>
<name>A0ABW7CE97_9CYAN</name>
<keyword evidence="2" id="KW-1185">Reference proteome</keyword>
<protein>
    <submittedName>
        <fullName evidence="1">Uncharacterized protein</fullName>
    </submittedName>
</protein>
<evidence type="ECO:0000313" key="1">
    <source>
        <dbReference type="EMBL" id="MFG3819446.1"/>
    </source>
</evidence>
<sequence length="77" mass="8488">MPAKPPCPELIFTDFGGSWWIFAANLENPVFAITLSPRKTLWQGFCGKFEPPDSFSVVLQFSDSLLVGRALQSPEVG</sequence>
<gene>
    <name evidence="1" type="ORF">VPK24_17505</name>
</gene>
<reference evidence="2" key="1">
    <citation type="journal article" date="2024" name="Algal Res.">
        <title>Biochemical, toxicological and genomic investigation of a high-biomass producing Limnothrix strain isolated from Italian shallow drinking water reservoir.</title>
        <authorList>
            <person name="Simonazzi M."/>
            <person name="Shishido T.K."/>
            <person name="Delbaje E."/>
            <person name="Wahlsten M."/>
            <person name="Fewer D.P."/>
            <person name="Sivonen K."/>
            <person name="Pezzolesi L."/>
            <person name="Pistocchi R."/>
        </authorList>
    </citation>
    <scope>NUCLEOTIDE SEQUENCE [LARGE SCALE GENOMIC DNA]</scope>
    <source>
        <strain evidence="2">LRLZ20PSL1</strain>
    </source>
</reference>